<protein>
    <recommendedName>
        <fullName evidence="2">Eukaryotic translation initiation factor 5</fullName>
    </recommendedName>
</protein>
<keyword evidence="5" id="KW-0547">Nucleotide-binding</keyword>
<evidence type="ECO:0000313" key="10">
    <source>
        <dbReference type="EMBL" id="KFM72874.1"/>
    </source>
</evidence>
<dbReference type="FunFam" id="1.25.40.180:FF:000018">
    <property type="entry name" value="eukaryotic translation initiation factor 5"/>
    <property type="match status" value="1"/>
</dbReference>
<evidence type="ECO:0000313" key="11">
    <source>
        <dbReference type="Proteomes" id="UP000054359"/>
    </source>
</evidence>
<organism evidence="10 11">
    <name type="scientific">Stegodyphus mimosarum</name>
    <name type="common">African social velvet spider</name>
    <dbReference type="NCBI Taxonomy" id="407821"/>
    <lineage>
        <taxon>Eukaryota</taxon>
        <taxon>Metazoa</taxon>
        <taxon>Ecdysozoa</taxon>
        <taxon>Arthropoda</taxon>
        <taxon>Chelicerata</taxon>
        <taxon>Arachnida</taxon>
        <taxon>Araneae</taxon>
        <taxon>Araneomorphae</taxon>
        <taxon>Entelegynae</taxon>
        <taxon>Eresoidea</taxon>
        <taxon>Eresidae</taxon>
        <taxon>Stegodyphus</taxon>
    </lineage>
</organism>
<evidence type="ECO:0000256" key="2">
    <source>
        <dbReference type="ARBA" id="ARBA00018059"/>
    </source>
</evidence>
<dbReference type="Gene3D" id="3.30.30.170">
    <property type="match status" value="1"/>
</dbReference>
<keyword evidence="6" id="KW-0648">Protein biosynthesis</keyword>
<feature type="compositionally biased region" description="Polar residues" evidence="8">
    <location>
        <begin position="174"/>
        <end position="185"/>
    </location>
</feature>
<evidence type="ECO:0000256" key="6">
    <source>
        <dbReference type="ARBA" id="ARBA00022917"/>
    </source>
</evidence>
<feature type="domain" description="W2" evidence="9">
    <location>
        <begin position="235"/>
        <end position="394"/>
    </location>
</feature>
<dbReference type="GO" id="GO:0071074">
    <property type="term" value="F:eukaryotic initiation factor eIF2 binding"/>
    <property type="evidence" value="ECO:0007669"/>
    <property type="project" value="TreeGrafter"/>
</dbReference>
<dbReference type="FunFam" id="3.30.30.170:FF:000002">
    <property type="entry name" value="Eukaryotic translation initiation factor 5"/>
    <property type="match status" value="1"/>
</dbReference>
<dbReference type="PANTHER" id="PTHR23001">
    <property type="entry name" value="EUKARYOTIC TRANSLATION INITIATION FACTOR"/>
    <property type="match status" value="1"/>
</dbReference>
<dbReference type="SUPFAM" id="SSF75689">
    <property type="entry name" value="Zinc-binding domain of translation initiation factor 2 beta"/>
    <property type="match status" value="1"/>
</dbReference>
<keyword evidence="11" id="KW-1185">Reference proteome</keyword>
<dbReference type="InterPro" id="IPR016189">
    <property type="entry name" value="Transl_init_fac_IF2/IF5_N"/>
</dbReference>
<dbReference type="GO" id="GO:0001732">
    <property type="term" value="P:formation of cytoplasmic translation initiation complex"/>
    <property type="evidence" value="ECO:0007669"/>
    <property type="project" value="TreeGrafter"/>
</dbReference>
<dbReference type="SUPFAM" id="SSF48371">
    <property type="entry name" value="ARM repeat"/>
    <property type="match status" value="1"/>
</dbReference>
<dbReference type="GO" id="GO:0005525">
    <property type="term" value="F:GTP binding"/>
    <property type="evidence" value="ECO:0007669"/>
    <property type="project" value="UniProtKB-KW"/>
</dbReference>
<dbReference type="CDD" id="cd11561">
    <property type="entry name" value="W2_eIF5"/>
    <property type="match status" value="1"/>
</dbReference>
<feature type="non-terminal residue" evidence="10">
    <location>
        <position position="444"/>
    </location>
</feature>
<evidence type="ECO:0000256" key="3">
    <source>
        <dbReference type="ARBA" id="ARBA00022540"/>
    </source>
</evidence>
<dbReference type="AlphaFoldDB" id="A0A087U685"/>
<feature type="region of interest" description="Disordered" evidence="8">
    <location>
        <begin position="141"/>
        <end position="207"/>
    </location>
</feature>
<comment type="similarity">
    <text evidence="1">Belongs to the eIF-2-beta/eIF-5 family.</text>
</comment>
<sequence length="444" mass="50244">MSNINVNRSLSDQFYRYKMPKLLAKVEGKGNGIKTVVVNMVEVAKALNRPPTYPTKYFGCELGAQTQFDLKNERYIVNGSHEAAKLQDLLDGFIKRFVLCPSCENPETVLTVLPKKGVINTKCIACGYSGQLDSTHKLTTFILKNPPGQDPTKTSSSSTKKGKRKSKDEKTPKKQQNGEDSGSHSPQHDSDLENGSPEKDDDDDWCDDTDAEAVARRMESLTSGAKGLMLNDDLEKSPQERLDLFYEFVKKHKETGTIENLQKELVGEAERLDIKDKAVLVLCELLLGEHIMQEVKTHRLLFLRFTHGNHKAQKYLLGGLEQVINLHKDSLMNKVPHILKLFYDTDILEEEVLIDWSQKVSKKYVSKEVAQEIHEKAKPFIKWLQEAEEEESSDDNEDDEEEVEVVYSDRHISTSISVEKEQPKPVKPEVPAGNEDDDLDIDAI</sequence>
<reference evidence="10 11" key="1">
    <citation type="submission" date="2013-11" db="EMBL/GenBank/DDBJ databases">
        <title>Genome sequencing of Stegodyphus mimosarum.</title>
        <authorList>
            <person name="Bechsgaard J."/>
        </authorList>
    </citation>
    <scope>NUCLEOTIDE SEQUENCE [LARGE SCALE GENOMIC DNA]</scope>
</reference>
<evidence type="ECO:0000256" key="1">
    <source>
        <dbReference type="ARBA" id="ARBA00010397"/>
    </source>
</evidence>
<dbReference type="InterPro" id="IPR016190">
    <property type="entry name" value="Transl_init_fac_IF2/IF5_Zn-bd"/>
</dbReference>
<dbReference type="InterPro" id="IPR003307">
    <property type="entry name" value="W2_domain"/>
</dbReference>
<dbReference type="Gene3D" id="2.20.25.350">
    <property type="match status" value="1"/>
</dbReference>
<feature type="region of interest" description="Disordered" evidence="8">
    <location>
        <begin position="386"/>
        <end position="444"/>
    </location>
</feature>
<dbReference type="Pfam" id="PF01873">
    <property type="entry name" value="eIF-5_eIF-2B"/>
    <property type="match status" value="1"/>
</dbReference>
<feature type="compositionally biased region" description="Acidic residues" evidence="8">
    <location>
        <begin position="386"/>
        <end position="404"/>
    </location>
</feature>
<gene>
    <name evidence="10" type="ORF">X975_19379</name>
</gene>
<dbReference type="InterPro" id="IPR016024">
    <property type="entry name" value="ARM-type_fold"/>
</dbReference>
<keyword evidence="3 10" id="KW-0396">Initiation factor</keyword>
<dbReference type="OMA" id="YRYKMEK"/>
<dbReference type="STRING" id="407821.A0A087U685"/>
<dbReference type="FunFam" id="2.20.25.350:FF:000001">
    <property type="entry name" value="Eukaryotic translation initiation factor 5"/>
    <property type="match status" value="1"/>
</dbReference>
<dbReference type="SMART" id="SM00653">
    <property type="entry name" value="eIF2B_5"/>
    <property type="match status" value="1"/>
</dbReference>
<feature type="compositionally biased region" description="Acidic residues" evidence="8">
    <location>
        <begin position="434"/>
        <end position="444"/>
    </location>
</feature>
<dbReference type="OrthoDB" id="10250831at2759"/>
<dbReference type="SMART" id="SM00515">
    <property type="entry name" value="eIF5C"/>
    <property type="match status" value="1"/>
</dbReference>
<evidence type="ECO:0000256" key="5">
    <source>
        <dbReference type="ARBA" id="ARBA00022741"/>
    </source>
</evidence>
<dbReference type="Pfam" id="PF02020">
    <property type="entry name" value="W2"/>
    <property type="match status" value="1"/>
</dbReference>
<evidence type="ECO:0000259" key="9">
    <source>
        <dbReference type="PROSITE" id="PS51363"/>
    </source>
</evidence>
<accession>A0A087U685</accession>
<keyword evidence="7" id="KW-0342">GTP-binding</keyword>
<dbReference type="PANTHER" id="PTHR23001:SF7">
    <property type="entry name" value="EUKARYOTIC TRANSLATION INITIATION FACTOR 5"/>
    <property type="match status" value="1"/>
</dbReference>
<evidence type="ECO:0000256" key="7">
    <source>
        <dbReference type="ARBA" id="ARBA00023134"/>
    </source>
</evidence>
<dbReference type="GO" id="GO:0005829">
    <property type="term" value="C:cytosol"/>
    <property type="evidence" value="ECO:0007669"/>
    <property type="project" value="TreeGrafter"/>
</dbReference>
<dbReference type="Gene3D" id="1.25.40.180">
    <property type="match status" value="1"/>
</dbReference>
<proteinExistence type="inferred from homology"/>
<dbReference type="GO" id="GO:0003743">
    <property type="term" value="F:translation initiation factor activity"/>
    <property type="evidence" value="ECO:0007669"/>
    <property type="project" value="UniProtKB-KW"/>
</dbReference>
<evidence type="ECO:0000256" key="8">
    <source>
        <dbReference type="SAM" id="MobiDB-lite"/>
    </source>
</evidence>
<dbReference type="InterPro" id="IPR045196">
    <property type="entry name" value="IF2/IF5"/>
</dbReference>
<feature type="compositionally biased region" description="Basic and acidic residues" evidence="8">
    <location>
        <begin position="407"/>
        <end position="427"/>
    </location>
</feature>
<evidence type="ECO:0000256" key="4">
    <source>
        <dbReference type="ARBA" id="ARBA00022553"/>
    </source>
</evidence>
<dbReference type="SUPFAM" id="SSF100966">
    <property type="entry name" value="Translation initiation factor 2 beta, aIF2beta, N-terminal domain"/>
    <property type="match status" value="1"/>
</dbReference>
<dbReference type="PROSITE" id="PS51363">
    <property type="entry name" value="W2"/>
    <property type="match status" value="1"/>
</dbReference>
<keyword evidence="4" id="KW-0597">Phosphoprotein</keyword>
<dbReference type="EMBL" id="KK118391">
    <property type="protein sequence ID" value="KFM72874.1"/>
    <property type="molecule type" value="Genomic_DNA"/>
</dbReference>
<dbReference type="InterPro" id="IPR002735">
    <property type="entry name" value="Transl_init_fac_IF2/IF5_dom"/>
</dbReference>
<dbReference type="GO" id="GO:0005092">
    <property type="term" value="F:GDP-dissociation inhibitor activity"/>
    <property type="evidence" value="ECO:0007669"/>
    <property type="project" value="TreeGrafter"/>
</dbReference>
<dbReference type="Proteomes" id="UP000054359">
    <property type="component" value="Unassembled WGS sequence"/>
</dbReference>
<name>A0A087U685_STEMI</name>